<dbReference type="EMBL" id="CAWYQH010000097">
    <property type="protein sequence ID" value="CAK8684581.1"/>
    <property type="molecule type" value="Genomic_DNA"/>
</dbReference>
<sequence>MTQLVENFDEMRHRNRLCRNRNVTFRAAVKPFYSARHSSGFHQLVRSTLGRSGALIVLSVGFHNSFNASRLLRHYLDPAVELIRRFYRGQRPKVKRWPEIVFSLPMRNGLLKPVGHLRLQHRSLLLFESSMRSYFDRNNINVLDFQDLGEKVHSYDGVHYDVTVNLMKTQIILNYLAKLSGGLYSKKTHMS</sequence>
<protein>
    <submittedName>
        <fullName evidence="1">Uncharacterized protein</fullName>
    </submittedName>
</protein>
<dbReference type="Proteomes" id="UP001642483">
    <property type="component" value="Unassembled WGS sequence"/>
</dbReference>
<gene>
    <name evidence="1" type="ORF">CVLEPA_LOCUS15554</name>
</gene>
<name>A0ABP0FYA8_CLALP</name>
<evidence type="ECO:0000313" key="1">
    <source>
        <dbReference type="EMBL" id="CAK8684581.1"/>
    </source>
</evidence>
<accession>A0ABP0FYA8</accession>
<comment type="caution">
    <text evidence="1">The sequence shown here is derived from an EMBL/GenBank/DDBJ whole genome shotgun (WGS) entry which is preliminary data.</text>
</comment>
<proteinExistence type="predicted"/>
<evidence type="ECO:0000313" key="2">
    <source>
        <dbReference type="Proteomes" id="UP001642483"/>
    </source>
</evidence>
<organism evidence="1 2">
    <name type="scientific">Clavelina lepadiformis</name>
    <name type="common">Light-bulb sea squirt</name>
    <name type="synonym">Ascidia lepadiformis</name>
    <dbReference type="NCBI Taxonomy" id="159417"/>
    <lineage>
        <taxon>Eukaryota</taxon>
        <taxon>Metazoa</taxon>
        <taxon>Chordata</taxon>
        <taxon>Tunicata</taxon>
        <taxon>Ascidiacea</taxon>
        <taxon>Aplousobranchia</taxon>
        <taxon>Clavelinidae</taxon>
        <taxon>Clavelina</taxon>
    </lineage>
</organism>
<reference evidence="1 2" key="1">
    <citation type="submission" date="2024-02" db="EMBL/GenBank/DDBJ databases">
        <authorList>
            <person name="Daric V."/>
            <person name="Darras S."/>
        </authorList>
    </citation>
    <scope>NUCLEOTIDE SEQUENCE [LARGE SCALE GENOMIC DNA]</scope>
</reference>
<keyword evidence="2" id="KW-1185">Reference proteome</keyword>